<dbReference type="PANTHER" id="PTHR34989:SF1">
    <property type="entry name" value="PROTEIN HDED"/>
    <property type="match status" value="1"/>
</dbReference>
<reference evidence="2" key="1">
    <citation type="journal article" date="2023" name="Microbiol Resour">
        <title>Genome Sequences of Rhodoplanes serenus and Two Thermotolerant Strains, Rhodoplanes tepidamans and 'Rhodoplanes cryptolactis,' Further Refine the Genus.</title>
        <authorList>
            <person name="Rayyan A.A."/>
            <person name="Kyndt J.A."/>
        </authorList>
    </citation>
    <scope>NUCLEOTIDE SEQUENCE</scope>
    <source>
        <strain evidence="2">DSM 9987</strain>
    </source>
</reference>
<feature type="transmembrane region" description="Helical" evidence="1">
    <location>
        <begin position="166"/>
        <end position="187"/>
    </location>
</feature>
<feature type="transmembrane region" description="Helical" evidence="1">
    <location>
        <begin position="27"/>
        <end position="46"/>
    </location>
</feature>
<dbReference type="Proteomes" id="UP001165652">
    <property type="component" value="Unassembled WGS sequence"/>
</dbReference>
<keyword evidence="1" id="KW-1133">Transmembrane helix</keyword>
<dbReference type="InterPro" id="IPR052712">
    <property type="entry name" value="Acid_resist_chaperone_HdeD"/>
</dbReference>
<comment type="caution">
    <text evidence="2">The sequence shown here is derived from an EMBL/GenBank/DDBJ whole genome shotgun (WGS) entry which is preliminary data.</text>
</comment>
<evidence type="ECO:0000256" key="1">
    <source>
        <dbReference type="SAM" id="Phobius"/>
    </source>
</evidence>
<dbReference type="EMBL" id="JAQQLI010000060">
    <property type="protein sequence ID" value="MDC7789077.1"/>
    <property type="molecule type" value="Genomic_DNA"/>
</dbReference>
<feature type="transmembrane region" description="Helical" evidence="1">
    <location>
        <begin position="142"/>
        <end position="160"/>
    </location>
</feature>
<proteinExistence type="predicted"/>
<reference evidence="2" key="2">
    <citation type="submission" date="2023-02" db="EMBL/GenBank/DDBJ databases">
        <authorList>
            <person name="Rayyan A."/>
            <person name="Meyer T."/>
            <person name="Kyndt J.A."/>
        </authorList>
    </citation>
    <scope>NUCLEOTIDE SEQUENCE</scope>
    <source>
        <strain evidence="2">DSM 9987</strain>
    </source>
</reference>
<keyword evidence="3" id="KW-1185">Reference proteome</keyword>
<accession>A0ABT5JHK0</accession>
<feature type="transmembrane region" description="Helical" evidence="1">
    <location>
        <begin position="52"/>
        <end position="76"/>
    </location>
</feature>
<dbReference type="Pfam" id="PF03729">
    <property type="entry name" value="DUF308"/>
    <property type="match status" value="1"/>
</dbReference>
<dbReference type="RefSeq" id="WP_272779906.1">
    <property type="nucleotide sequence ID" value="NZ_JAQQLI010000060.1"/>
</dbReference>
<evidence type="ECO:0000313" key="3">
    <source>
        <dbReference type="Proteomes" id="UP001165652"/>
    </source>
</evidence>
<evidence type="ECO:0000313" key="2">
    <source>
        <dbReference type="EMBL" id="MDC7789077.1"/>
    </source>
</evidence>
<sequence length="206" mass="21371">MQAMPDTAPGPTPPTGGPTLQVLAGRWWLVLLRGIVAILFGVLAFAWPGLTILTLVVFYGAFAFADGILAIGGAIAGKGPTSARWWLVLSGVLGIAVGAIAFLSPGAVAVALLIFIAAWSIALGVMQIVAAIQLRKEIEHEWLLILSGVVSVLFGGILLFQPIAGALAVVWMIAAYAIVSGIVYIAWSFRLKAWRDKTAAGGPAAA</sequence>
<keyword evidence="1" id="KW-0472">Membrane</keyword>
<feature type="transmembrane region" description="Helical" evidence="1">
    <location>
        <begin position="83"/>
        <end position="103"/>
    </location>
</feature>
<organism evidence="2 3">
    <name type="scientific">Rhodoplanes tepidamans</name>
    <name type="common">Rhodoplanes cryptolactis</name>
    <dbReference type="NCBI Taxonomy" id="200616"/>
    <lineage>
        <taxon>Bacteria</taxon>
        <taxon>Pseudomonadati</taxon>
        <taxon>Pseudomonadota</taxon>
        <taxon>Alphaproteobacteria</taxon>
        <taxon>Hyphomicrobiales</taxon>
        <taxon>Nitrobacteraceae</taxon>
        <taxon>Rhodoplanes</taxon>
    </lineage>
</organism>
<dbReference type="PANTHER" id="PTHR34989">
    <property type="entry name" value="PROTEIN HDED"/>
    <property type="match status" value="1"/>
</dbReference>
<feature type="transmembrane region" description="Helical" evidence="1">
    <location>
        <begin position="109"/>
        <end position="130"/>
    </location>
</feature>
<gene>
    <name evidence="2" type="ORF">PQJ73_25635</name>
</gene>
<name>A0ABT5JHK0_RHOTP</name>
<dbReference type="InterPro" id="IPR005325">
    <property type="entry name" value="DUF308_memb"/>
</dbReference>
<protein>
    <submittedName>
        <fullName evidence="2">HdeD family acid-resistance protein</fullName>
    </submittedName>
</protein>
<keyword evidence="1" id="KW-0812">Transmembrane</keyword>